<keyword evidence="5 11" id="KW-0812">Transmembrane</keyword>
<dbReference type="AlphaFoldDB" id="A0A6N9U7F0"/>
<dbReference type="PANTHER" id="PTHR43045">
    <property type="entry name" value="SHIKIMATE TRANSPORTER"/>
    <property type="match status" value="1"/>
</dbReference>
<accession>A0A6N9U7F0</accession>
<evidence type="ECO:0000256" key="3">
    <source>
        <dbReference type="ARBA" id="ARBA00022448"/>
    </source>
</evidence>
<dbReference type="PROSITE" id="PS50850">
    <property type="entry name" value="MFS"/>
    <property type="match status" value="1"/>
</dbReference>
<reference evidence="13 14" key="1">
    <citation type="submission" date="2020-01" db="EMBL/GenBank/DDBJ databases">
        <title>Insect and environment-associated Actinomycetes.</title>
        <authorList>
            <person name="Currrie C."/>
            <person name="Chevrette M."/>
            <person name="Carlson C."/>
            <person name="Stubbendieck R."/>
            <person name="Wendt-Pienkowski E."/>
        </authorList>
    </citation>
    <scope>NUCLEOTIDE SEQUENCE [LARGE SCALE GENOMIC DNA]</scope>
    <source>
        <strain evidence="13 14">SID11342</strain>
    </source>
</reference>
<evidence type="ECO:0000256" key="9">
    <source>
        <dbReference type="ARBA" id="ARBA00037295"/>
    </source>
</evidence>
<feature type="transmembrane region" description="Helical" evidence="11">
    <location>
        <begin position="84"/>
        <end position="105"/>
    </location>
</feature>
<evidence type="ECO:0000256" key="11">
    <source>
        <dbReference type="SAM" id="Phobius"/>
    </source>
</evidence>
<feature type="transmembrane region" description="Helical" evidence="11">
    <location>
        <begin position="225"/>
        <end position="249"/>
    </location>
</feature>
<feature type="transmembrane region" description="Helical" evidence="11">
    <location>
        <begin position="21"/>
        <end position="42"/>
    </location>
</feature>
<feature type="transmembrane region" description="Helical" evidence="11">
    <location>
        <begin position="149"/>
        <end position="171"/>
    </location>
</feature>
<dbReference type="GO" id="GO:0005886">
    <property type="term" value="C:plasma membrane"/>
    <property type="evidence" value="ECO:0007669"/>
    <property type="project" value="UniProtKB-SubCell"/>
</dbReference>
<comment type="function">
    <text evidence="9">May be a proton symporter involved in the uptake of osmolytes such as proline and glycine betaine.</text>
</comment>
<keyword evidence="7 11" id="KW-1133">Transmembrane helix</keyword>
<dbReference type="CDD" id="cd17369">
    <property type="entry name" value="MFS_ShiA_like"/>
    <property type="match status" value="1"/>
</dbReference>
<feature type="transmembrane region" description="Helical" evidence="11">
    <location>
        <begin position="390"/>
        <end position="411"/>
    </location>
</feature>
<dbReference type="Gene3D" id="1.20.1250.20">
    <property type="entry name" value="MFS general substrate transporter like domains"/>
    <property type="match status" value="1"/>
</dbReference>
<evidence type="ECO:0000259" key="12">
    <source>
        <dbReference type="PROSITE" id="PS50850"/>
    </source>
</evidence>
<feature type="transmembrane region" description="Helical" evidence="11">
    <location>
        <begin position="111"/>
        <end position="137"/>
    </location>
</feature>
<comment type="caution">
    <text evidence="13">The sequence shown here is derived from an EMBL/GenBank/DDBJ whole genome shotgun (WGS) entry which is preliminary data.</text>
</comment>
<feature type="domain" description="Major facilitator superfamily (MFS) profile" evidence="12">
    <location>
        <begin position="11"/>
        <end position="416"/>
    </location>
</feature>
<evidence type="ECO:0000256" key="1">
    <source>
        <dbReference type="ARBA" id="ARBA00004651"/>
    </source>
</evidence>
<feature type="transmembrane region" description="Helical" evidence="11">
    <location>
        <begin position="363"/>
        <end position="384"/>
    </location>
</feature>
<keyword evidence="4" id="KW-1003">Cell membrane</keyword>
<dbReference type="InterPro" id="IPR036259">
    <property type="entry name" value="MFS_trans_sf"/>
</dbReference>
<dbReference type="InterPro" id="IPR005829">
    <property type="entry name" value="Sugar_transporter_CS"/>
</dbReference>
<organism evidence="13 14">
    <name type="scientific">Streptomyces halstedii</name>
    <dbReference type="NCBI Taxonomy" id="1944"/>
    <lineage>
        <taxon>Bacteria</taxon>
        <taxon>Bacillati</taxon>
        <taxon>Actinomycetota</taxon>
        <taxon>Actinomycetes</taxon>
        <taxon>Kitasatosporales</taxon>
        <taxon>Streptomycetaceae</taxon>
        <taxon>Streptomyces</taxon>
    </lineage>
</organism>
<evidence type="ECO:0000256" key="5">
    <source>
        <dbReference type="ARBA" id="ARBA00022692"/>
    </source>
</evidence>
<dbReference type="Proteomes" id="UP000471293">
    <property type="component" value="Unassembled WGS sequence"/>
</dbReference>
<comment type="similarity">
    <text evidence="2">Belongs to the major facilitator superfamily. Metabolite:H+ Symporter (MHS) family (TC 2.A.1.6) family.</text>
</comment>
<dbReference type="InterPro" id="IPR011701">
    <property type="entry name" value="MFS"/>
</dbReference>
<evidence type="ECO:0000256" key="2">
    <source>
        <dbReference type="ARBA" id="ARBA00008240"/>
    </source>
</evidence>
<name>A0A6N9U7F0_STRHA</name>
<keyword evidence="3" id="KW-0813">Transport</keyword>
<evidence type="ECO:0000256" key="6">
    <source>
        <dbReference type="ARBA" id="ARBA00022847"/>
    </source>
</evidence>
<dbReference type="FunFam" id="1.20.1250.20:FF:000001">
    <property type="entry name" value="Dicarboxylate MFS transporter"/>
    <property type="match status" value="1"/>
</dbReference>
<dbReference type="InterPro" id="IPR020846">
    <property type="entry name" value="MFS_dom"/>
</dbReference>
<dbReference type="SUPFAM" id="SSF103473">
    <property type="entry name" value="MFS general substrate transporter"/>
    <property type="match status" value="1"/>
</dbReference>
<evidence type="ECO:0000313" key="14">
    <source>
        <dbReference type="Proteomes" id="UP000471293"/>
    </source>
</evidence>
<dbReference type="PANTHER" id="PTHR43045:SF1">
    <property type="entry name" value="SHIKIMATE TRANSPORTER"/>
    <property type="match status" value="1"/>
</dbReference>
<evidence type="ECO:0000313" key="13">
    <source>
        <dbReference type="EMBL" id="NEA16795.1"/>
    </source>
</evidence>
<gene>
    <name evidence="13" type="ORF">G3I29_14920</name>
</gene>
<evidence type="ECO:0000256" key="8">
    <source>
        <dbReference type="ARBA" id="ARBA00023136"/>
    </source>
</evidence>
<evidence type="ECO:0000256" key="4">
    <source>
        <dbReference type="ARBA" id="ARBA00022475"/>
    </source>
</evidence>
<proteinExistence type="inferred from homology"/>
<dbReference type="PROSITE" id="PS00217">
    <property type="entry name" value="SUGAR_TRANSPORT_2"/>
    <property type="match status" value="1"/>
</dbReference>
<evidence type="ECO:0000256" key="7">
    <source>
        <dbReference type="ARBA" id="ARBA00022989"/>
    </source>
</evidence>
<dbReference type="Pfam" id="PF07690">
    <property type="entry name" value="MFS_1"/>
    <property type="match status" value="1"/>
</dbReference>
<dbReference type="EMBL" id="JAAGLQ010000298">
    <property type="protein sequence ID" value="NEA16795.1"/>
    <property type="molecule type" value="Genomic_DNA"/>
</dbReference>
<protein>
    <recommendedName>
        <fullName evidence="10">Putative proline/betaine transporter</fullName>
    </recommendedName>
</protein>
<feature type="transmembrane region" description="Helical" evidence="11">
    <location>
        <begin position="298"/>
        <end position="318"/>
    </location>
</feature>
<keyword evidence="6" id="KW-0769">Symport</keyword>
<sequence length="429" mass="45248">MNTERRKLRRVAMASLVGTTVEWYDFFIYGTAAALALGDLFFPSLSPTAQTLSAFATFAVGFLARPLGGILFGHIGDRVGRKHVLIVTLLLMGFSTFAIGVLPTYETIGVAAPILLTVLRFVQGIAVGGEWGGAVLLGVEQAPAKRKTFYGSFAQVGSPLGGLLAAAVFALVELLPSEALHTWGWRVPFLLSVVLIAVGQIIRSKVEEVPVARRQEKARLPIGTVLRDHWTAVLLGTGAMIVTLTGFYLSTTFLTSYGTKHLGFSANNLLVGAMLVSVVQIVALPLAAILADRRGRQPVILVGALVTAALSVPLFALADTGSVLLLWVGMALFNIGRSLVYGPLPAFASALFPAEVRFTGISLCYQLAGILGGGIAPLVAVALVGEGEHYLPVALYLAATGLLSAACVFMIGRRVDHLAEPASEKELIA</sequence>
<feature type="transmembrane region" description="Helical" evidence="11">
    <location>
        <begin position="324"/>
        <end position="351"/>
    </location>
</feature>
<feature type="transmembrane region" description="Helical" evidence="11">
    <location>
        <begin position="54"/>
        <end position="72"/>
    </location>
</feature>
<feature type="transmembrane region" description="Helical" evidence="11">
    <location>
        <begin position="183"/>
        <end position="204"/>
    </location>
</feature>
<keyword evidence="8 11" id="KW-0472">Membrane</keyword>
<dbReference type="RefSeq" id="WP_164345153.1">
    <property type="nucleotide sequence ID" value="NZ_JAAGLQ010000298.1"/>
</dbReference>
<dbReference type="GO" id="GO:0015293">
    <property type="term" value="F:symporter activity"/>
    <property type="evidence" value="ECO:0007669"/>
    <property type="project" value="UniProtKB-KW"/>
</dbReference>
<comment type="subcellular location">
    <subcellularLocation>
        <location evidence="1">Cell membrane</location>
        <topology evidence="1">Multi-pass membrane protein</topology>
    </subcellularLocation>
</comment>
<evidence type="ECO:0000256" key="10">
    <source>
        <dbReference type="ARBA" id="ARBA00039918"/>
    </source>
</evidence>
<feature type="transmembrane region" description="Helical" evidence="11">
    <location>
        <begin position="269"/>
        <end position="291"/>
    </location>
</feature>